<evidence type="ECO:0000313" key="4">
    <source>
        <dbReference type="Proteomes" id="UP000010445"/>
    </source>
</evidence>
<dbReference type="STRING" id="1035195.HMPREF9997_00149"/>
<evidence type="ECO:0000259" key="2">
    <source>
        <dbReference type="Pfam" id="PF14789"/>
    </source>
</evidence>
<dbReference type="InterPro" id="IPR032784">
    <property type="entry name" value="THDPS_M"/>
</dbReference>
<feature type="region of interest" description="Disordered" evidence="1">
    <location>
        <begin position="314"/>
        <end position="366"/>
    </location>
</feature>
<gene>
    <name evidence="3" type="ORF">HMPREF9997_00149</name>
</gene>
<sequence length="366" mass="39737">MGDMNTTGVSAIGIANIAMDGTVLDTWYPHPELSTDDAHQWRDIGEPGTVRLGAHDLSPRMLSLVRLDEDRMVEQVAVRTTIADLSQPPIDAHDVYLRLHLLSHRLVRPHELNMEGVYQKLTTVVWTNKGPCLPDNFEFVRTSLRSRGLIHVYGIDHLPRMVDYVVPTGVRIAEAERVRLGAYLASGTEVLREGFVSYNAGTLGPATVEGCLYSGVTVGEGAVLQHDSSVVSNALSNGDRPALHVGASTVLGVNSTLMELSLGDNCLLGPNLLIEPDTTLYFADDDRLAPATTIAGEDGWSIVHEPGNVEPVARKVADTTSTGSSGQSNQGSRSSRRAKAEPTTTEAKEPRTKKTRARKTTKRTRR</sequence>
<dbReference type="InterPro" id="IPR038361">
    <property type="entry name" value="THDPS_M_sf"/>
</dbReference>
<name>L1MML0_9CORY</name>
<evidence type="ECO:0000256" key="1">
    <source>
        <dbReference type="SAM" id="MobiDB-lite"/>
    </source>
</evidence>
<feature type="domain" description="2,3,4,5-tetrahydropyridine-2,6-dicarboxylate N-succinyltransferase middle" evidence="2">
    <location>
        <begin position="121"/>
        <end position="160"/>
    </location>
</feature>
<keyword evidence="4" id="KW-1185">Reference proteome</keyword>
<dbReference type="eggNOG" id="COG2171">
    <property type="taxonomic scope" value="Bacteria"/>
</dbReference>
<dbReference type="SUPFAM" id="SSF51161">
    <property type="entry name" value="Trimeric LpxA-like enzymes"/>
    <property type="match status" value="1"/>
</dbReference>
<organism evidence="3 4">
    <name type="scientific">Corynebacterium durum F0235</name>
    <dbReference type="NCBI Taxonomy" id="1035195"/>
    <lineage>
        <taxon>Bacteria</taxon>
        <taxon>Bacillati</taxon>
        <taxon>Actinomycetota</taxon>
        <taxon>Actinomycetes</taxon>
        <taxon>Mycobacteriales</taxon>
        <taxon>Corynebacteriaceae</taxon>
        <taxon>Corynebacterium</taxon>
    </lineage>
</organism>
<dbReference type="Gene3D" id="2.160.10.10">
    <property type="entry name" value="Hexapeptide repeat proteins"/>
    <property type="match status" value="1"/>
</dbReference>
<dbReference type="Gene3D" id="3.30.60.70">
    <property type="entry name" value="Trimeric LpxA-like enzymes"/>
    <property type="match status" value="1"/>
</dbReference>
<reference evidence="3 4" key="1">
    <citation type="submission" date="2012-05" db="EMBL/GenBank/DDBJ databases">
        <authorList>
            <person name="Weinstock G."/>
            <person name="Sodergren E."/>
            <person name="Lobos E.A."/>
            <person name="Fulton L."/>
            <person name="Fulton R."/>
            <person name="Courtney L."/>
            <person name="Fronick C."/>
            <person name="O'Laughlin M."/>
            <person name="Godfrey J."/>
            <person name="Wilson R.M."/>
            <person name="Miner T."/>
            <person name="Farmer C."/>
            <person name="Delehaunty K."/>
            <person name="Cordes M."/>
            <person name="Minx P."/>
            <person name="Tomlinson C."/>
            <person name="Chen J."/>
            <person name="Wollam A."/>
            <person name="Pepin K.H."/>
            <person name="Bhonagiri V."/>
            <person name="Zhang X."/>
            <person name="Suruliraj S."/>
            <person name="Warren W."/>
            <person name="Mitreva M."/>
            <person name="Mardis E.R."/>
            <person name="Wilson R.K."/>
        </authorList>
    </citation>
    <scope>NUCLEOTIDE SEQUENCE [LARGE SCALE GENOMIC DNA]</scope>
    <source>
        <strain evidence="3 4">F0235</strain>
    </source>
</reference>
<feature type="compositionally biased region" description="Low complexity" evidence="1">
    <location>
        <begin position="319"/>
        <end position="333"/>
    </location>
</feature>
<accession>L1MML0</accession>
<dbReference type="HOGENOM" id="CLU_057490_1_0_11"/>
<dbReference type="Gene3D" id="3.30.70.2010">
    <property type="match status" value="1"/>
</dbReference>
<dbReference type="Pfam" id="PF14789">
    <property type="entry name" value="THDPS_M"/>
    <property type="match status" value="1"/>
</dbReference>
<comment type="caution">
    <text evidence="3">The sequence shown here is derived from an EMBL/GenBank/DDBJ whole genome shotgun (WGS) entry which is preliminary data.</text>
</comment>
<feature type="compositionally biased region" description="Basic residues" evidence="1">
    <location>
        <begin position="353"/>
        <end position="366"/>
    </location>
</feature>
<dbReference type="InterPro" id="IPR011004">
    <property type="entry name" value="Trimer_LpxA-like_sf"/>
</dbReference>
<dbReference type="Proteomes" id="UP000010445">
    <property type="component" value="Unassembled WGS sequence"/>
</dbReference>
<dbReference type="PATRIC" id="fig|1035195.3.peg.138"/>
<protein>
    <recommendedName>
        <fullName evidence="2">2,3,4,5-tetrahydropyridine-2,6-dicarboxylate N-succinyltransferase middle domain-containing protein</fullName>
    </recommendedName>
</protein>
<dbReference type="EMBL" id="AMEM01000005">
    <property type="protein sequence ID" value="EKX92483.1"/>
    <property type="molecule type" value="Genomic_DNA"/>
</dbReference>
<evidence type="ECO:0000313" key="3">
    <source>
        <dbReference type="EMBL" id="EKX92483.1"/>
    </source>
</evidence>
<dbReference type="AlphaFoldDB" id="L1MML0"/>
<proteinExistence type="predicted"/>